<dbReference type="NCBIfam" id="TIGR00177">
    <property type="entry name" value="molyb_syn"/>
    <property type="match status" value="1"/>
</dbReference>
<evidence type="ECO:0000313" key="4">
    <source>
        <dbReference type="Proteomes" id="UP001597393"/>
    </source>
</evidence>
<dbReference type="Pfam" id="PF02464">
    <property type="entry name" value="CinA"/>
    <property type="match status" value="1"/>
</dbReference>
<proteinExistence type="inferred from homology"/>
<reference evidence="4" key="1">
    <citation type="journal article" date="2019" name="Int. J. Syst. Evol. Microbiol.">
        <title>The Global Catalogue of Microorganisms (GCM) 10K type strain sequencing project: providing services to taxonomists for standard genome sequencing and annotation.</title>
        <authorList>
            <consortium name="The Broad Institute Genomics Platform"/>
            <consortium name="The Broad Institute Genome Sequencing Center for Infectious Disease"/>
            <person name="Wu L."/>
            <person name="Ma J."/>
        </authorList>
    </citation>
    <scope>NUCLEOTIDE SEQUENCE [LARGE SCALE GENOMIC DNA]</scope>
    <source>
        <strain evidence="4">KCTC 42248</strain>
    </source>
</reference>
<dbReference type="SUPFAM" id="SSF142433">
    <property type="entry name" value="CinA-like"/>
    <property type="match status" value="1"/>
</dbReference>
<dbReference type="HAMAP" id="MF_00226_B">
    <property type="entry name" value="CinA_B"/>
    <property type="match status" value="1"/>
</dbReference>
<dbReference type="NCBIfam" id="TIGR00199">
    <property type="entry name" value="PncC_domain"/>
    <property type="match status" value="1"/>
</dbReference>
<dbReference type="NCBIfam" id="TIGR00200">
    <property type="entry name" value="cinA_nterm"/>
    <property type="match status" value="1"/>
</dbReference>
<dbReference type="Gene3D" id="3.90.950.20">
    <property type="entry name" value="CinA-like"/>
    <property type="match status" value="1"/>
</dbReference>
<evidence type="ECO:0000313" key="3">
    <source>
        <dbReference type="EMBL" id="MFD2597421.1"/>
    </source>
</evidence>
<protein>
    <recommendedName>
        <fullName evidence="1">CinA-like protein</fullName>
    </recommendedName>
</protein>
<dbReference type="Gene3D" id="3.40.980.10">
    <property type="entry name" value="MoaB/Mog-like domain"/>
    <property type="match status" value="1"/>
</dbReference>
<feature type="domain" description="MoaB/Mog" evidence="2">
    <location>
        <begin position="6"/>
        <end position="173"/>
    </location>
</feature>
<name>A0ABW5NE39_9SPHI</name>
<evidence type="ECO:0000256" key="1">
    <source>
        <dbReference type="HAMAP-Rule" id="MF_00226"/>
    </source>
</evidence>
<dbReference type="PANTHER" id="PTHR13939:SF0">
    <property type="entry name" value="NMN AMIDOHYDROLASE-LIKE PROTEIN YFAY"/>
    <property type="match status" value="1"/>
</dbReference>
<dbReference type="InterPro" id="IPR008136">
    <property type="entry name" value="CinA_C"/>
</dbReference>
<comment type="similarity">
    <text evidence="1">Belongs to the CinA family.</text>
</comment>
<dbReference type="SUPFAM" id="SSF53218">
    <property type="entry name" value="Molybdenum cofactor biosynthesis proteins"/>
    <property type="match status" value="1"/>
</dbReference>
<dbReference type="InterPro" id="IPR041424">
    <property type="entry name" value="CinA_KH"/>
</dbReference>
<sequence>MATKIEIITIGDEILQGQIVDTNSAWMAQQLLQFHLSVVQITTIADRQEAIVEAFEQAQTRAEVVLVTGGLGPTKDDITKKTAAEYFGTSLVRDQKVLEHVRSIFSKRNREMPAINEMQADVFSDGEVLFNAVGTAPGLWFKHKDVVFIFMPGVPFEMKYIMSEHVLPRLSERTSTGFIENRYILTAGVGESHLATSIADIEAELPEHIRLAYLPKLGIVRLRLTGTGSDASVLNKELEEFAQRIKTRVDDAFVSFGNVEMESALLSQMASRKLTLATAESCTGGNIAARITSVPGSGDVYKGSIISYANEIKMNLLSVSETDLAAYGPVSEPVVKAMAIGARTALNVDYAVATSGLAGPDGGTEDLPVGTIWIAVASPKGVLARLFHFHNDRAINIERATTNSLLLLWEVVRDQNSTV</sequence>
<dbReference type="InterPro" id="IPR050101">
    <property type="entry name" value="CinA"/>
</dbReference>
<dbReference type="InterPro" id="IPR036653">
    <property type="entry name" value="CinA-like_C"/>
</dbReference>
<comment type="caution">
    <text evidence="3">The sequence shown here is derived from an EMBL/GenBank/DDBJ whole genome shotgun (WGS) entry which is preliminary data.</text>
</comment>
<keyword evidence="4" id="KW-1185">Reference proteome</keyword>
<gene>
    <name evidence="3" type="ORF">ACFSQ3_00540</name>
</gene>
<accession>A0ABW5NE39</accession>
<organism evidence="3 4">
    <name type="scientific">Sphingobacterium corticis</name>
    <dbReference type="NCBI Taxonomy" id="1812823"/>
    <lineage>
        <taxon>Bacteria</taxon>
        <taxon>Pseudomonadati</taxon>
        <taxon>Bacteroidota</taxon>
        <taxon>Sphingobacteriia</taxon>
        <taxon>Sphingobacteriales</taxon>
        <taxon>Sphingobacteriaceae</taxon>
        <taxon>Sphingobacterium</taxon>
    </lineage>
</organism>
<evidence type="ECO:0000259" key="2">
    <source>
        <dbReference type="SMART" id="SM00852"/>
    </source>
</evidence>
<dbReference type="PANTHER" id="PTHR13939">
    <property type="entry name" value="NICOTINAMIDE-NUCLEOTIDE AMIDOHYDROLASE PNCC"/>
    <property type="match status" value="1"/>
</dbReference>
<dbReference type="InterPro" id="IPR001453">
    <property type="entry name" value="MoaB/Mog_dom"/>
</dbReference>
<dbReference type="SMART" id="SM00852">
    <property type="entry name" value="MoCF_biosynth"/>
    <property type="match status" value="1"/>
</dbReference>
<dbReference type="RefSeq" id="WP_380866574.1">
    <property type="nucleotide sequence ID" value="NZ_JBHUMA010000003.1"/>
</dbReference>
<dbReference type="Pfam" id="PF00994">
    <property type="entry name" value="MoCF_biosynth"/>
    <property type="match status" value="1"/>
</dbReference>
<dbReference type="EMBL" id="JBHUMA010000003">
    <property type="protein sequence ID" value="MFD2597421.1"/>
    <property type="molecule type" value="Genomic_DNA"/>
</dbReference>
<dbReference type="InterPro" id="IPR036425">
    <property type="entry name" value="MoaB/Mog-like_dom_sf"/>
</dbReference>
<dbReference type="Pfam" id="PF18146">
    <property type="entry name" value="CinA_KH"/>
    <property type="match status" value="1"/>
</dbReference>
<dbReference type="InterPro" id="IPR008135">
    <property type="entry name" value="Competence-induced_CinA"/>
</dbReference>
<dbReference type="Proteomes" id="UP001597393">
    <property type="component" value="Unassembled WGS sequence"/>
</dbReference>
<dbReference type="CDD" id="cd00885">
    <property type="entry name" value="cinA"/>
    <property type="match status" value="1"/>
</dbReference>
<dbReference type="PIRSF" id="PIRSF006728">
    <property type="entry name" value="CinA"/>
    <property type="match status" value="1"/>
</dbReference>